<keyword evidence="13" id="KW-1185">Reference proteome</keyword>
<keyword evidence="6" id="KW-0769">Symport</keyword>
<dbReference type="GO" id="GO:0005351">
    <property type="term" value="F:carbohydrate:proton symporter activity"/>
    <property type="evidence" value="ECO:0007669"/>
    <property type="project" value="InterPro"/>
</dbReference>
<comment type="subcellular location">
    <subcellularLocation>
        <location evidence="1">Membrane</location>
        <topology evidence="1">Multi-pass membrane protein</topology>
    </subcellularLocation>
</comment>
<dbReference type="Gene3D" id="1.20.1250.20">
    <property type="entry name" value="MFS general substrate transporter like domains"/>
    <property type="match status" value="1"/>
</dbReference>
<dbReference type="InterPro" id="IPR005828">
    <property type="entry name" value="MFS_sugar_transport-like"/>
</dbReference>
<keyword evidence="4" id="KW-0762">Sugar transport</keyword>
<dbReference type="Pfam" id="PF00083">
    <property type="entry name" value="Sugar_tr"/>
    <property type="match status" value="1"/>
</dbReference>
<keyword evidence="5 10" id="KW-0812">Transmembrane</keyword>
<feature type="transmembrane region" description="Helical" evidence="10">
    <location>
        <begin position="93"/>
        <end position="111"/>
    </location>
</feature>
<evidence type="ECO:0000256" key="2">
    <source>
        <dbReference type="ARBA" id="ARBA00010992"/>
    </source>
</evidence>
<dbReference type="PANTHER" id="PTHR23500:SF453">
    <property type="entry name" value="POLYOL TRANSPORTER 3-RELATED"/>
    <property type="match status" value="1"/>
</dbReference>
<dbReference type="InterPro" id="IPR044776">
    <property type="entry name" value="PLT1-6"/>
</dbReference>
<name>A0A833R2L3_9POAL</name>
<evidence type="ECO:0000256" key="7">
    <source>
        <dbReference type="ARBA" id="ARBA00022989"/>
    </source>
</evidence>
<keyword evidence="8 10" id="KW-0472">Membrane</keyword>
<dbReference type="PROSITE" id="PS50850">
    <property type="entry name" value="MFS"/>
    <property type="match status" value="1"/>
</dbReference>
<dbReference type="AlphaFoldDB" id="A0A833R2L3"/>
<dbReference type="CDD" id="cd17437">
    <property type="entry name" value="MFS_PLT"/>
    <property type="match status" value="1"/>
</dbReference>
<accession>A0A833R2L3</accession>
<reference evidence="12" key="1">
    <citation type="submission" date="2020-01" db="EMBL/GenBank/DDBJ databases">
        <title>Genome sequence of Kobresia littledalei, the first chromosome-level genome in the family Cyperaceae.</title>
        <authorList>
            <person name="Qu G."/>
        </authorList>
    </citation>
    <scope>NUCLEOTIDE SEQUENCE</scope>
    <source>
        <strain evidence="12">C.B.Clarke</strain>
        <tissue evidence="12">Leaf</tissue>
    </source>
</reference>
<dbReference type="PROSITE" id="PS00216">
    <property type="entry name" value="SUGAR_TRANSPORT_1"/>
    <property type="match status" value="1"/>
</dbReference>
<dbReference type="InterPro" id="IPR005829">
    <property type="entry name" value="Sugar_transporter_CS"/>
</dbReference>
<dbReference type="InterPro" id="IPR020846">
    <property type="entry name" value="MFS_dom"/>
</dbReference>
<dbReference type="InterPro" id="IPR045262">
    <property type="entry name" value="STP/PLT_plant"/>
</dbReference>
<feature type="domain" description="Major facilitator superfamily (MFS) profile" evidence="11">
    <location>
        <begin position="26"/>
        <end position="472"/>
    </location>
</feature>
<keyword evidence="7 10" id="KW-1133">Transmembrane helix</keyword>
<dbReference type="OrthoDB" id="6339427at2759"/>
<dbReference type="NCBIfam" id="TIGR00879">
    <property type="entry name" value="SP"/>
    <property type="match status" value="1"/>
</dbReference>
<dbReference type="PANTHER" id="PTHR23500">
    <property type="entry name" value="SOLUTE CARRIER FAMILY 2, FACILITATED GLUCOSE TRANSPORTER"/>
    <property type="match status" value="1"/>
</dbReference>
<feature type="transmembrane region" description="Helical" evidence="10">
    <location>
        <begin position="149"/>
        <end position="167"/>
    </location>
</feature>
<evidence type="ECO:0000313" key="12">
    <source>
        <dbReference type="EMBL" id="KAF3331042.1"/>
    </source>
</evidence>
<evidence type="ECO:0000259" key="11">
    <source>
        <dbReference type="PROSITE" id="PS50850"/>
    </source>
</evidence>
<evidence type="ECO:0000256" key="5">
    <source>
        <dbReference type="ARBA" id="ARBA00022692"/>
    </source>
</evidence>
<evidence type="ECO:0000256" key="4">
    <source>
        <dbReference type="ARBA" id="ARBA00022597"/>
    </source>
</evidence>
<evidence type="ECO:0000256" key="9">
    <source>
        <dbReference type="RuleBase" id="RU003346"/>
    </source>
</evidence>
<proteinExistence type="inferred from homology"/>
<protein>
    <submittedName>
        <fullName evidence="12">Putative polyol transporter 6</fullName>
    </submittedName>
</protein>
<dbReference type="Proteomes" id="UP000623129">
    <property type="component" value="Unassembled WGS sequence"/>
</dbReference>
<feature type="transmembrane region" description="Helical" evidence="10">
    <location>
        <begin position="378"/>
        <end position="405"/>
    </location>
</feature>
<feature type="transmembrane region" description="Helical" evidence="10">
    <location>
        <begin position="317"/>
        <end position="339"/>
    </location>
</feature>
<feature type="transmembrane region" description="Helical" evidence="10">
    <location>
        <begin position="346"/>
        <end position="366"/>
    </location>
</feature>
<dbReference type="SUPFAM" id="SSF103473">
    <property type="entry name" value="MFS general substrate transporter"/>
    <property type="match status" value="1"/>
</dbReference>
<evidence type="ECO:0000313" key="13">
    <source>
        <dbReference type="Proteomes" id="UP000623129"/>
    </source>
</evidence>
<dbReference type="InterPro" id="IPR036259">
    <property type="entry name" value="MFS_trans_sf"/>
</dbReference>
<dbReference type="FunFam" id="1.20.1250.20:FF:000025">
    <property type="entry name" value="probable polyol transporter 4"/>
    <property type="match status" value="1"/>
</dbReference>
<organism evidence="12 13">
    <name type="scientific">Carex littledalei</name>
    <dbReference type="NCBI Taxonomy" id="544730"/>
    <lineage>
        <taxon>Eukaryota</taxon>
        <taxon>Viridiplantae</taxon>
        <taxon>Streptophyta</taxon>
        <taxon>Embryophyta</taxon>
        <taxon>Tracheophyta</taxon>
        <taxon>Spermatophyta</taxon>
        <taxon>Magnoliopsida</taxon>
        <taxon>Liliopsida</taxon>
        <taxon>Poales</taxon>
        <taxon>Cyperaceae</taxon>
        <taxon>Cyperoideae</taxon>
        <taxon>Cariceae</taxon>
        <taxon>Carex</taxon>
        <taxon>Carex subgen. Euthyceras</taxon>
    </lineage>
</organism>
<feature type="transmembrane region" description="Helical" evidence="10">
    <location>
        <begin position="117"/>
        <end position="137"/>
    </location>
</feature>
<dbReference type="GO" id="GO:0016020">
    <property type="term" value="C:membrane"/>
    <property type="evidence" value="ECO:0007669"/>
    <property type="project" value="UniProtKB-SubCell"/>
</dbReference>
<comment type="caution">
    <text evidence="12">The sequence shown here is derived from an EMBL/GenBank/DDBJ whole genome shotgun (WGS) entry which is preliminary data.</text>
</comment>
<evidence type="ECO:0000256" key="1">
    <source>
        <dbReference type="ARBA" id="ARBA00004141"/>
    </source>
</evidence>
<sequence>MGATNEFGVSTTNKSDEKRNKYACACAIIASIISILMGYDTGVMSGAMLFIKEDLKISETQVEVLAGILNICALVGSLTAGRLSDWVGRRYTIVLASVIFFVGSVLMGIGYSFAVLLIGRCVAGVGVGYALMIAPVYSAEISSPSTRGFLTSLPEICISIGIFIGYISNYLFAKLPLIYGWRIMLGLGALPSVLLSIGIFAMPESPRWLVMQSRVKEAHDVLLRVSNSEQEANLRLQEIKEAAGITVDENGVSKPMNPSRGEGVWKELLLRPSPSVRRILIAALGIHFFEHATGIEAVVLYSPRIFNKAGIQDRNHLLITTMAVGLTKIICILVATFLLDRIGRRPLLLTSLAGMFLSLTMLGFGLTMIERTPDKLVWAIALSITTVFTFVAFFSIGLGPITWVYSSEIFPLRLRAQGASLGVAVNRVMNGTISMSFISLYHAITIGGAFFLFAGFAVLAWLFFFFLCPETKGHPLEEMEELFSKKQRREGD</sequence>
<evidence type="ECO:0000256" key="3">
    <source>
        <dbReference type="ARBA" id="ARBA00022448"/>
    </source>
</evidence>
<keyword evidence="3 9" id="KW-0813">Transport</keyword>
<dbReference type="PROSITE" id="PS00217">
    <property type="entry name" value="SUGAR_TRANSPORT_2"/>
    <property type="match status" value="1"/>
</dbReference>
<dbReference type="PRINTS" id="PR00171">
    <property type="entry name" value="SUGRTRNSPORT"/>
</dbReference>
<gene>
    <name evidence="12" type="ORF">FCM35_KLT04396</name>
</gene>
<feature type="transmembrane region" description="Helical" evidence="10">
    <location>
        <begin position="22"/>
        <end position="39"/>
    </location>
</feature>
<dbReference type="InterPro" id="IPR003663">
    <property type="entry name" value="Sugar/inositol_transpt"/>
</dbReference>
<dbReference type="EMBL" id="SWLB01000013">
    <property type="protein sequence ID" value="KAF3331042.1"/>
    <property type="molecule type" value="Genomic_DNA"/>
</dbReference>
<feature type="transmembrane region" description="Helical" evidence="10">
    <location>
        <begin position="440"/>
        <end position="467"/>
    </location>
</feature>
<feature type="transmembrane region" description="Helical" evidence="10">
    <location>
        <begin position="279"/>
        <end position="302"/>
    </location>
</feature>
<evidence type="ECO:0000256" key="6">
    <source>
        <dbReference type="ARBA" id="ARBA00022847"/>
    </source>
</evidence>
<evidence type="ECO:0000256" key="10">
    <source>
        <dbReference type="SAM" id="Phobius"/>
    </source>
</evidence>
<comment type="similarity">
    <text evidence="2 9">Belongs to the major facilitator superfamily. Sugar transporter (TC 2.A.1.1) family.</text>
</comment>
<feature type="transmembrane region" description="Helical" evidence="10">
    <location>
        <begin position="179"/>
        <end position="202"/>
    </location>
</feature>
<evidence type="ECO:0000256" key="8">
    <source>
        <dbReference type="ARBA" id="ARBA00023136"/>
    </source>
</evidence>